<dbReference type="InterPro" id="IPR028909">
    <property type="entry name" value="bL21-like"/>
</dbReference>
<dbReference type="PANTHER" id="PTHR21349">
    <property type="entry name" value="50S RIBOSOMAL PROTEIN L21"/>
    <property type="match status" value="1"/>
</dbReference>
<organism evidence="6 7">
    <name type="scientific">Candidatus Yonathbacteria bacterium RIFCSPHIGHO2_01_FULL_51_10</name>
    <dbReference type="NCBI Taxonomy" id="1802723"/>
    <lineage>
        <taxon>Bacteria</taxon>
        <taxon>Candidatus Yonathiibacteriota</taxon>
    </lineage>
</organism>
<dbReference type="EMBL" id="MHUS01000010">
    <property type="protein sequence ID" value="OHA81550.1"/>
    <property type="molecule type" value="Genomic_DNA"/>
</dbReference>
<dbReference type="GO" id="GO:0019843">
    <property type="term" value="F:rRNA binding"/>
    <property type="evidence" value="ECO:0007669"/>
    <property type="project" value="UniProtKB-UniRule"/>
</dbReference>
<dbReference type="PANTHER" id="PTHR21349:SF0">
    <property type="entry name" value="LARGE RIBOSOMAL SUBUNIT PROTEIN BL21M"/>
    <property type="match status" value="1"/>
</dbReference>
<dbReference type="GO" id="GO:0005737">
    <property type="term" value="C:cytoplasm"/>
    <property type="evidence" value="ECO:0007669"/>
    <property type="project" value="UniProtKB-ARBA"/>
</dbReference>
<dbReference type="GO" id="GO:1990904">
    <property type="term" value="C:ribonucleoprotein complex"/>
    <property type="evidence" value="ECO:0007669"/>
    <property type="project" value="UniProtKB-KW"/>
</dbReference>
<dbReference type="AlphaFoldDB" id="A0A1G2S8W2"/>
<evidence type="ECO:0000256" key="4">
    <source>
        <dbReference type="HAMAP-Rule" id="MF_01363"/>
    </source>
</evidence>
<keyword evidence="4 5" id="KW-0694">RNA-binding</keyword>
<dbReference type="InterPro" id="IPR036164">
    <property type="entry name" value="bL21-like_sf"/>
</dbReference>
<proteinExistence type="inferred from homology"/>
<evidence type="ECO:0000256" key="2">
    <source>
        <dbReference type="ARBA" id="ARBA00022980"/>
    </source>
</evidence>
<dbReference type="GO" id="GO:0005840">
    <property type="term" value="C:ribosome"/>
    <property type="evidence" value="ECO:0007669"/>
    <property type="project" value="UniProtKB-KW"/>
</dbReference>
<comment type="subunit">
    <text evidence="4">Part of the 50S ribosomal subunit. Contacts protein L20.</text>
</comment>
<keyword evidence="2 4" id="KW-0689">Ribosomal protein</keyword>
<dbReference type="InterPro" id="IPR001787">
    <property type="entry name" value="Ribosomal_bL21"/>
</dbReference>
<keyword evidence="3 4" id="KW-0687">Ribonucleoprotein</keyword>
<dbReference type="GO" id="GO:0006412">
    <property type="term" value="P:translation"/>
    <property type="evidence" value="ECO:0007669"/>
    <property type="project" value="UniProtKB-UniRule"/>
</dbReference>
<reference evidence="6 7" key="1">
    <citation type="journal article" date="2016" name="Nat. Commun.">
        <title>Thousands of microbial genomes shed light on interconnected biogeochemical processes in an aquifer system.</title>
        <authorList>
            <person name="Anantharaman K."/>
            <person name="Brown C.T."/>
            <person name="Hug L.A."/>
            <person name="Sharon I."/>
            <person name="Castelle C.J."/>
            <person name="Probst A.J."/>
            <person name="Thomas B.C."/>
            <person name="Singh A."/>
            <person name="Wilkins M.J."/>
            <person name="Karaoz U."/>
            <person name="Brodie E.L."/>
            <person name="Williams K.H."/>
            <person name="Hubbard S.S."/>
            <person name="Banfield J.F."/>
        </authorList>
    </citation>
    <scope>NUCLEOTIDE SEQUENCE [LARGE SCALE GENOMIC DNA]</scope>
</reference>
<evidence type="ECO:0000256" key="3">
    <source>
        <dbReference type="ARBA" id="ARBA00023274"/>
    </source>
</evidence>
<dbReference type="SUPFAM" id="SSF141091">
    <property type="entry name" value="L21p-like"/>
    <property type="match status" value="1"/>
</dbReference>
<dbReference type="STRING" id="1802723.A2675_03555"/>
<protein>
    <recommendedName>
        <fullName evidence="4">Large ribosomal subunit protein bL21</fullName>
    </recommendedName>
</protein>
<sequence>MTTKKLSKKEGDFAVIKTGGKQYKVVPGQTLKIEKLSDELKAGDAVSFDQVLLVTAGGKVSVGTPTIAGATVKAEYVRGGRADKITVIKYKQKSRYFKKRGHKQPFAEVKISTIK</sequence>
<comment type="function">
    <text evidence="4 5">This protein binds to 23S rRNA in the presence of protein L20.</text>
</comment>
<keyword evidence="4 5" id="KW-0699">rRNA-binding</keyword>
<dbReference type="NCBIfam" id="TIGR00061">
    <property type="entry name" value="L21"/>
    <property type="match status" value="1"/>
</dbReference>
<name>A0A1G2S8W2_9BACT</name>
<accession>A0A1G2S8W2</accession>
<dbReference type="HAMAP" id="MF_01363">
    <property type="entry name" value="Ribosomal_bL21"/>
    <property type="match status" value="1"/>
</dbReference>
<evidence type="ECO:0000256" key="5">
    <source>
        <dbReference type="RuleBase" id="RU000562"/>
    </source>
</evidence>
<evidence type="ECO:0000313" key="6">
    <source>
        <dbReference type="EMBL" id="OHA81550.1"/>
    </source>
</evidence>
<evidence type="ECO:0000313" key="7">
    <source>
        <dbReference type="Proteomes" id="UP000176997"/>
    </source>
</evidence>
<comment type="caution">
    <text evidence="6">The sequence shown here is derived from an EMBL/GenBank/DDBJ whole genome shotgun (WGS) entry which is preliminary data.</text>
</comment>
<dbReference type="GO" id="GO:0003735">
    <property type="term" value="F:structural constituent of ribosome"/>
    <property type="evidence" value="ECO:0007669"/>
    <property type="project" value="InterPro"/>
</dbReference>
<gene>
    <name evidence="4" type="primary">rplU</name>
    <name evidence="6" type="ORF">A2675_03555</name>
</gene>
<comment type="similarity">
    <text evidence="1 4 5">Belongs to the bacterial ribosomal protein bL21 family.</text>
</comment>
<dbReference type="Proteomes" id="UP000176997">
    <property type="component" value="Unassembled WGS sequence"/>
</dbReference>
<evidence type="ECO:0000256" key="1">
    <source>
        <dbReference type="ARBA" id="ARBA00008563"/>
    </source>
</evidence>
<dbReference type="Pfam" id="PF00829">
    <property type="entry name" value="Ribosomal_L21p"/>
    <property type="match status" value="1"/>
</dbReference>